<evidence type="ECO:0000256" key="1">
    <source>
        <dbReference type="ARBA" id="ARBA00004141"/>
    </source>
</evidence>
<feature type="transmembrane region" description="Helical" evidence="6">
    <location>
        <begin position="583"/>
        <end position="606"/>
    </location>
</feature>
<name>A0ABM7PRN7_SINCY</name>
<dbReference type="InterPro" id="IPR013525">
    <property type="entry name" value="ABC2_TM"/>
</dbReference>
<keyword evidence="4 6" id="KW-0472">Membrane</keyword>
<dbReference type="InterPro" id="IPR051328">
    <property type="entry name" value="T7SS_ABC-Transporter"/>
</dbReference>
<dbReference type="InterPro" id="IPR017500">
    <property type="entry name" value="Phage_infect_YhgE_N"/>
</dbReference>
<dbReference type="RefSeq" id="WP_229231617.1">
    <property type="nucleotide sequence ID" value="NZ_AP024525.1"/>
</dbReference>
<evidence type="ECO:0000256" key="2">
    <source>
        <dbReference type="ARBA" id="ARBA00022692"/>
    </source>
</evidence>
<dbReference type="Proteomes" id="UP001319861">
    <property type="component" value="Chromosome"/>
</dbReference>
<feature type="domain" description="ABC-2 type transporter transmembrane" evidence="7">
    <location>
        <begin position="501"/>
        <end position="686"/>
    </location>
</feature>
<feature type="transmembrane region" description="Helical" evidence="6">
    <location>
        <begin position="548"/>
        <end position="571"/>
    </location>
</feature>
<keyword evidence="9" id="KW-1185">Reference proteome</keyword>
<protein>
    <submittedName>
        <fullName evidence="8">ABC transporter</fullName>
    </submittedName>
</protein>
<sequence>MTVLRLARSELKRMTHGLLPKLTILALVTVPLLYGAVYLYANWDPYKNMSQIPAALVVEDRGADAADGTHLDAGNEVAQTLVDGRLFDWHRVGSAAEADEGVRNGTYGFELALPADFSSNLVSPEAFDSARQAMLKVTTNDANNYLLSTIVDKVTTAVHDSVAKQVGTETASRLLTGYGVIHAQLATAADGATKLASGLDELAAGSTQLADGASQLHSGADQLVAGQMQLRDGANQLVAGQTRLRDGANQLSAGSAQLASGLDQLRDTTAGLPAGTQQLAGGAAQVAAGNAALNEKVQTAVGAVDAADAALQGQVKDAAAHLVANGVLTQAQADKIVADVAAAQSSAAVTDARTQLHAAAGQVQQLADGSQKVSDGAAQLAAGMPALTSAIGQADDGAHQLASGASQLASGQQAALDGAEKLADGEQIAIDDAQRLRDGAGQLDTGAAQLRDGAARADDGGHQLASGLTEGAGRVPNPSAQQVAGVSNVMGDPVAIDHASQTKAASYGAGLAPFFLSLAMWVGIFMLMQAMRPFTVRALASNAPPWKIALGGWLPFAVVAAVQATLLTTVVDFALGLEPAHPLLMWLFLALGGIAFSAIIHGIVALLGTSGKFVVLILLILQLVSSGGTFPWQMTPEPFQLAHQALPMGYVVQGMRHLIYGGDLSGILPTVTGLIGYTLLGGLLNFVGTRKNMTWRLKTLQPEISV</sequence>
<keyword evidence="2 6" id="KW-0812">Transmembrane</keyword>
<dbReference type="InterPro" id="IPR017501">
    <property type="entry name" value="Phage_infect_YhgE_C"/>
</dbReference>
<evidence type="ECO:0000256" key="3">
    <source>
        <dbReference type="ARBA" id="ARBA00022989"/>
    </source>
</evidence>
<evidence type="ECO:0000259" key="7">
    <source>
        <dbReference type="Pfam" id="PF12698"/>
    </source>
</evidence>
<feature type="transmembrane region" description="Helical" evidence="6">
    <location>
        <begin position="667"/>
        <end position="688"/>
    </location>
</feature>
<proteinExistence type="predicted"/>
<dbReference type="PANTHER" id="PTHR43077:SF10">
    <property type="entry name" value="TRANSPORT PERMEASE PROTEIN"/>
    <property type="match status" value="1"/>
</dbReference>
<accession>A0ABM7PRN7</accession>
<dbReference type="EMBL" id="AP024525">
    <property type="protein sequence ID" value="BCT74857.1"/>
    <property type="molecule type" value="Genomic_DNA"/>
</dbReference>
<feature type="transmembrane region" description="Helical" evidence="6">
    <location>
        <begin position="613"/>
        <end position="632"/>
    </location>
</feature>
<organism evidence="8 9">
    <name type="scientific">Sinomonas cyclohexanicum</name>
    <name type="common">Corynebacterium cyclohexanicum</name>
    <dbReference type="NCBI Taxonomy" id="322009"/>
    <lineage>
        <taxon>Bacteria</taxon>
        <taxon>Bacillati</taxon>
        <taxon>Actinomycetota</taxon>
        <taxon>Actinomycetes</taxon>
        <taxon>Micrococcales</taxon>
        <taxon>Micrococcaceae</taxon>
        <taxon>Sinomonas</taxon>
    </lineage>
</organism>
<dbReference type="InterPro" id="IPR023908">
    <property type="entry name" value="xxxLxxG_rpt"/>
</dbReference>
<keyword evidence="3 6" id="KW-1133">Transmembrane helix</keyword>
<dbReference type="NCBIfam" id="TIGR03062">
    <property type="entry name" value="pip_yhgE_Cterm"/>
    <property type="match status" value="1"/>
</dbReference>
<dbReference type="NCBIfam" id="TIGR03057">
    <property type="entry name" value="xxxLxxG_by_4"/>
    <property type="match status" value="7"/>
</dbReference>
<dbReference type="PANTHER" id="PTHR43077">
    <property type="entry name" value="TRANSPORT PERMEASE YVFS-RELATED"/>
    <property type="match status" value="1"/>
</dbReference>
<reference evidence="8 9" key="1">
    <citation type="journal article" date="2021" name="J. Biosci. Bioeng.">
        <title>Identification and characterization of a chc gene cluster responsible for the aromatization pathway of cyclohexanecarboxylate degradation in Sinomonas cyclohexanicum ATCC 51369.</title>
        <authorList>
            <person name="Yamamoto T."/>
            <person name="Hasegawa Y."/>
            <person name="Lau P.C.K."/>
            <person name="Iwaki H."/>
        </authorList>
    </citation>
    <scope>NUCLEOTIDE SEQUENCE [LARGE SCALE GENOMIC DNA]</scope>
    <source>
        <strain evidence="8 9">ATCC 51369</strain>
    </source>
</reference>
<feature type="region of interest" description="Disordered" evidence="5">
    <location>
        <begin position="453"/>
        <end position="476"/>
    </location>
</feature>
<feature type="transmembrane region" description="Helical" evidence="6">
    <location>
        <begin position="507"/>
        <end position="527"/>
    </location>
</feature>
<dbReference type="Pfam" id="PF12698">
    <property type="entry name" value="ABC2_membrane_3"/>
    <property type="match status" value="1"/>
</dbReference>
<comment type="subcellular location">
    <subcellularLocation>
        <location evidence="1">Membrane</location>
        <topology evidence="1">Multi-pass membrane protein</topology>
    </subcellularLocation>
</comment>
<evidence type="ECO:0000256" key="6">
    <source>
        <dbReference type="SAM" id="Phobius"/>
    </source>
</evidence>
<feature type="transmembrane region" description="Helical" evidence="6">
    <location>
        <begin position="21"/>
        <end position="41"/>
    </location>
</feature>
<dbReference type="NCBIfam" id="TIGR03061">
    <property type="entry name" value="pip_yhgE_Nterm"/>
    <property type="match status" value="1"/>
</dbReference>
<evidence type="ECO:0000256" key="4">
    <source>
        <dbReference type="ARBA" id="ARBA00023136"/>
    </source>
</evidence>
<evidence type="ECO:0000256" key="5">
    <source>
        <dbReference type="SAM" id="MobiDB-lite"/>
    </source>
</evidence>
<evidence type="ECO:0000313" key="9">
    <source>
        <dbReference type="Proteomes" id="UP001319861"/>
    </source>
</evidence>
<evidence type="ECO:0000313" key="8">
    <source>
        <dbReference type="EMBL" id="BCT74857.1"/>
    </source>
</evidence>
<gene>
    <name evidence="8" type="primary">yhgE</name>
    <name evidence="8" type="ORF">SCMU_06990</name>
</gene>